<dbReference type="FunFam" id="3.30.420.10:FF:000045">
    <property type="entry name" value="3'-5' exonuclease DinG"/>
    <property type="match status" value="1"/>
</dbReference>
<dbReference type="Pfam" id="PF00929">
    <property type="entry name" value="RNase_T"/>
    <property type="match status" value="1"/>
</dbReference>
<dbReference type="AlphaFoldDB" id="A0A0R2CTJ4"/>
<evidence type="ECO:0000256" key="7">
    <source>
        <dbReference type="ARBA" id="ARBA00070925"/>
    </source>
</evidence>
<evidence type="ECO:0000256" key="6">
    <source>
        <dbReference type="ARBA" id="ARBA00022932"/>
    </source>
</evidence>
<dbReference type="GO" id="GO:0008408">
    <property type="term" value="F:3'-5' exonuclease activity"/>
    <property type="evidence" value="ECO:0007669"/>
    <property type="project" value="TreeGrafter"/>
</dbReference>
<dbReference type="GO" id="GO:0003887">
    <property type="term" value="F:DNA-directed DNA polymerase activity"/>
    <property type="evidence" value="ECO:0007669"/>
    <property type="project" value="UniProtKB-KW"/>
</dbReference>
<dbReference type="SMART" id="SM00479">
    <property type="entry name" value="EXOIII"/>
    <property type="match status" value="1"/>
</dbReference>
<keyword evidence="1" id="KW-0808">Transferase</keyword>
<evidence type="ECO:0000259" key="8">
    <source>
        <dbReference type="SMART" id="SM00479"/>
    </source>
</evidence>
<dbReference type="InterPro" id="IPR013520">
    <property type="entry name" value="Ribonucl_H"/>
</dbReference>
<dbReference type="Proteomes" id="UP000051131">
    <property type="component" value="Unassembled WGS sequence"/>
</dbReference>
<dbReference type="PANTHER" id="PTHR30231:SF42">
    <property type="entry name" value="EXONUCLEASE"/>
    <property type="match status" value="1"/>
</dbReference>
<dbReference type="PATRIC" id="fig|1423729.3.peg.484"/>
<name>A0A0R2CTJ4_9LACO</name>
<evidence type="ECO:0000313" key="10">
    <source>
        <dbReference type="Proteomes" id="UP000051131"/>
    </source>
</evidence>
<evidence type="ECO:0000256" key="2">
    <source>
        <dbReference type="ARBA" id="ARBA00022695"/>
    </source>
</evidence>
<reference evidence="9 10" key="1">
    <citation type="journal article" date="2015" name="Genome Announc.">
        <title>Expanding the biotechnology potential of lactobacilli through comparative genomics of 213 strains and associated genera.</title>
        <authorList>
            <person name="Sun Z."/>
            <person name="Harris H.M."/>
            <person name="McCann A."/>
            <person name="Guo C."/>
            <person name="Argimon S."/>
            <person name="Zhang W."/>
            <person name="Yang X."/>
            <person name="Jeffery I.B."/>
            <person name="Cooney J.C."/>
            <person name="Kagawa T.F."/>
            <person name="Liu W."/>
            <person name="Song Y."/>
            <person name="Salvetti E."/>
            <person name="Wrobel A."/>
            <person name="Rasinkangas P."/>
            <person name="Parkhill J."/>
            <person name="Rea M.C."/>
            <person name="O'Sullivan O."/>
            <person name="Ritari J."/>
            <person name="Douillard F.P."/>
            <person name="Paul Ross R."/>
            <person name="Yang R."/>
            <person name="Briner A.E."/>
            <person name="Felis G.E."/>
            <person name="de Vos W.M."/>
            <person name="Barrangou R."/>
            <person name="Klaenhammer T.R."/>
            <person name="Caufield P.W."/>
            <person name="Cui Y."/>
            <person name="Zhang H."/>
            <person name="O'Toole P.W."/>
        </authorList>
    </citation>
    <scope>NUCLEOTIDE SEQUENCE [LARGE SCALE GENOMIC DNA]</scope>
    <source>
        <strain evidence="9 10">DSM 21116</strain>
    </source>
</reference>
<keyword evidence="5" id="KW-0269">Exonuclease</keyword>
<accession>A0A0R2CTJ4</accession>
<dbReference type="PANTHER" id="PTHR30231">
    <property type="entry name" value="DNA POLYMERASE III SUBUNIT EPSILON"/>
    <property type="match status" value="1"/>
</dbReference>
<dbReference type="GO" id="GO:0003676">
    <property type="term" value="F:nucleic acid binding"/>
    <property type="evidence" value="ECO:0007669"/>
    <property type="project" value="InterPro"/>
</dbReference>
<feature type="domain" description="Exonuclease" evidence="8">
    <location>
        <begin position="2"/>
        <end position="166"/>
    </location>
</feature>
<evidence type="ECO:0000256" key="3">
    <source>
        <dbReference type="ARBA" id="ARBA00022705"/>
    </source>
</evidence>
<keyword evidence="10" id="KW-1185">Reference proteome</keyword>
<dbReference type="Gene3D" id="3.30.420.10">
    <property type="entry name" value="Ribonuclease H-like superfamily/Ribonuclease H"/>
    <property type="match status" value="1"/>
</dbReference>
<dbReference type="GO" id="GO:0006260">
    <property type="term" value="P:DNA replication"/>
    <property type="evidence" value="ECO:0007669"/>
    <property type="project" value="UniProtKB-KW"/>
</dbReference>
<sequence length="176" mass="19794">MNFVALDFETANSSRNSACSIALTVVKNNQIIDELYSLINPQVPFYWKNTQIHGITEKQVSSAPTFAELWPHISGFFSKEKLVVAHNASFDCSVLTHTLQFYDLPVPNYLILDTLTTSKNLFTMDNYKLNTVCSNLGITLDHHHNALNDSQACANILLYQLKKYGVATLSDFIKSK</sequence>
<gene>
    <name evidence="9" type="ORF">FC80_GL000482</name>
</gene>
<evidence type="ECO:0000256" key="5">
    <source>
        <dbReference type="ARBA" id="ARBA00022839"/>
    </source>
</evidence>
<dbReference type="EMBL" id="AYZE01000010">
    <property type="protein sequence ID" value="KRM91513.1"/>
    <property type="molecule type" value="Genomic_DNA"/>
</dbReference>
<dbReference type="InterPro" id="IPR012337">
    <property type="entry name" value="RNaseH-like_sf"/>
</dbReference>
<comment type="caution">
    <text evidence="9">The sequence shown here is derived from an EMBL/GenBank/DDBJ whole genome shotgun (WGS) entry which is preliminary data.</text>
</comment>
<keyword evidence="2" id="KW-0548">Nucleotidyltransferase</keyword>
<proteinExistence type="predicted"/>
<dbReference type="SUPFAM" id="SSF53098">
    <property type="entry name" value="Ribonuclease H-like"/>
    <property type="match status" value="1"/>
</dbReference>
<keyword evidence="5" id="KW-0378">Hydrolase</keyword>
<keyword evidence="6 9" id="KW-0239">DNA-directed DNA polymerase</keyword>
<protein>
    <recommendedName>
        <fullName evidence="7">DNA polymerase III polC-type</fullName>
    </recommendedName>
</protein>
<dbReference type="CDD" id="cd06130">
    <property type="entry name" value="DNA_pol_III_epsilon_like"/>
    <property type="match status" value="1"/>
</dbReference>
<evidence type="ECO:0000256" key="1">
    <source>
        <dbReference type="ARBA" id="ARBA00022679"/>
    </source>
</evidence>
<keyword evidence="4" id="KW-0540">Nuclease</keyword>
<dbReference type="OrthoDB" id="9803913at2"/>
<organism evidence="9 10">
    <name type="scientific">Liquorilactobacillus cacaonum DSM 21116</name>
    <dbReference type="NCBI Taxonomy" id="1423729"/>
    <lineage>
        <taxon>Bacteria</taxon>
        <taxon>Bacillati</taxon>
        <taxon>Bacillota</taxon>
        <taxon>Bacilli</taxon>
        <taxon>Lactobacillales</taxon>
        <taxon>Lactobacillaceae</taxon>
        <taxon>Liquorilactobacillus</taxon>
    </lineage>
</organism>
<dbReference type="STRING" id="1423729.FC80_GL000482"/>
<evidence type="ECO:0000313" key="9">
    <source>
        <dbReference type="EMBL" id="KRM91513.1"/>
    </source>
</evidence>
<dbReference type="InterPro" id="IPR036397">
    <property type="entry name" value="RNaseH_sf"/>
</dbReference>
<evidence type="ECO:0000256" key="4">
    <source>
        <dbReference type="ARBA" id="ARBA00022722"/>
    </source>
</evidence>
<dbReference type="RefSeq" id="WP_057828746.1">
    <property type="nucleotide sequence ID" value="NZ_AYZE01000010.1"/>
</dbReference>
<keyword evidence="3" id="KW-0235">DNA replication</keyword>
<dbReference type="GO" id="GO:0005829">
    <property type="term" value="C:cytosol"/>
    <property type="evidence" value="ECO:0007669"/>
    <property type="project" value="TreeGrafter"/>
</dbReference>